<feature type="region of interest" description="Disordered" evidence="1">
    <location>
        <begin position="78"/>
        <end position="189"/>
    </location>
</feature>
<feature type="compositionally biased region" description="Polar residues" evidence="1">
    <location>
        <begin position="22"/>
        <end position="39"/>
    </location>
</feature>
<evidence type="ECO:0000313" key="2">
    <source>
        <dbReference type="EMBL" id="AAY99342.1"/>
    </source>
</evidence>
<gene>
    <name evidence="2" type="primary">gag</name>
</gene>
<feature type="compositionally biased region" description="Basic residues" evidence="1">
    <location>
        <begin position="130"/>
        <end position="143"/>
    </location>
</feature>
<protein>
    <submittedName>
        <fullName evidence="2">Gag</fullName>
    </submittedName>
</protein>
<sequence length="319" mass="35694">MSKQPEKVLVENKFYQDDTFHNSEIGQSPTGRITDTTNGKPKEQDVPLPADQVTIMGHVVDAAKLKLLLDIIASTPAHTVPPTRAAEPVQEIRAQNVTPRDLNGALEEAGPVKTPEEPRVPVVDLSPSRTRGRTASPRHRRGLPQRSERSPTRQSRRRSPTHQSRRRSPTRHGEGSRIKDTRSRSPRVVRHLVRQPLNDYVLDVPVPTKLKLPPISYKGEGDPSDHAEAFESHMSVWSHAKRPCRGLRVSAAEVFALSKSEGQKWERPPRPRSDGDTSQYCEYHGHTGHLTDNCRHLKNVIEELIRKGSLSKYGGPGTK</sequence>
<dbReference type="EMBL" id="DQ023670">
    <property type="protein sequence ID" value="AAY99342.1"/>
    <property type="molecule type" value="Genomic_DNA"/>
</dbReference>
<feature type="region of interest" description="Disordered" evidence="1">
    <location>
        <begin position="260"/>
        <end position="280"/>
    </location>
</feature>
<proteinExistence type="predicted"/>
<organism evidence="2">
    <name type="scientific">Silene latifolia</name>
    <name type="common">White campion</name>
    <name type="synonym">Bladder campion</name>
    <dbReference type="NCBI Taxonomy" id="37657"/>
    <lineage>
        <taxon>Eukaryota</taxon>
        <taxon>Viridiplantae</taxon>
        <taxon>Streptophyta</taxon>
        <taxon>Embryophyta</taxon>
        <taxon>Tracheophyta</taxon>
        <taxon>Spermatophyta</taxon>
        <taxon>Magnoliopsida</taxon>
        <taxon>eudicotyledons</taxon>
        <taxon>Gunneridae</taxon>
        <taxon>Pentapetalae</taxon>
        <taxon>Caryophyllales</taxon>
        <taxon>Caryophyllaceae</taxon>
        <taxon>Sileneae</taxon>
        <taxon>Silene</taxon>
        <taxon>Silene subgen. Behenantha</taxon>
        <taxon>Silene sect. Melandrium</taxon>
    </lineage>
</organism>
<feature type="compositionally biased region" description="Basic and acidic residues" evidence="1">
    <location>
        <begin position="171"/>
        <end position="183"/>
    </location>
</feature>
<evidence type="ECO:0000256" key="1">
    <source>
        <dbReference type="SAM" id="MobiDB-lite"/>
    </source>
</evidence>
<name>Q1AP01_SILLA</name>
<accession>Q1AP01</accession>
<feature type="compositionally biased region" description="Basic residues" evidence="1">
    <location>
        <begin position="154"/>
        <end position="170"/>
    </location>
</feature>
<feature type="compositionally biased region" description="Basic and acidic residues" evidence="1">
    <location>
        <begin position="261"/>
        <end position="275"/>
    </location>
</feature>
<reference evidence="2" key="1">
    <citation type="journal article" date="2006" name="Mol. Genet. Genomics">
        <title>Retand: a novel family of gypsy-like retrotransposons harboring an amplified tandem repeat.</title>
        <authorList>
            <person name="Kejnovsky E."/>
            <person name="Kubat Z."/>
            <person name="Macas J."/>
            <person name="Hobza R."/>
            <person name="Mracek J."/>
            <person name="Vyskot B."/>
        </authorList>
    </citation>
    <scope>NUCLEOTIDE SEQUENCE</scope>
</reference>
<feature type="region of interest" description="Disordered" evidence="1">
    <location>
        <begin position="18"/>
        <end position="46"/>
    </location>
</feature>
<dbReference type="AlphaFoldDB" id="Q1AP01"/>